<dbReference type="AlphaFoldDB" id="G0QZS9"/>
<reference evidence="1 2" key="1">
    <citation type="submission" date="2011-07" db="EMBL/GenBank/DDBJ databases">
        <authorList>
            <person name="Coyne R."/>
            <person name="Brami D."/>
            <person name="Johnson J."/>
            <person name="Hostetler J."/>
            <person name="Hannick L."/>
            <person name="Clark T."/>
            <person name="Cassidy-Hanley D."/>
            <person name="Inman J."/>
        </authorList>
    </citation>
    <scope>NUCLEOTIDE SEQUENCE [LARGE SCALE GENOMIC DNA]</scope>
    <source>
        <strain evidence="1 2">G5</strain>
    </source>
</reference>
<dbReference type="eggNOG" id="ENOG502SWYE">
    <property type="taxonomic scope" value="Eukaryota"/>
</dbReference>
<name>G0QZS9_ICHMU</name>
<sequence length="163" mass="19390">MIHYIAVNTHFLKYAQKEKIRKLGECQDYPYPKNKVDFEYNIDFNNNKNKQIQNVCDYEKNYQKNNLVNSSSVPFNFISSSEIPNPLTIHDLRHKDEKVCNMTKQIGSIYDYGRLFAPNFNPEYQQYYKNSRNAFNRNKGMCADTYNRAHTYGPGLKPFRKFK</sequence>
<gene>
    <name evidence="1" type="ORF">IMG5_159610</name>
</gene>
<dbReference type="RefSeq" id="XP_004030503.1">
    <property type="nucleotide sequence ID" value="XM_004030455.1"/>
</dbReference>
<dbReference type="GeneID" id="14905373"/>
<dbReference type="InParanoid" id="G0QZS9"/>
<protein>
    <submittedName>
        <fullName evidence="1">Uncharacterized protein</fullName>
    </submittedName>
</protein>
<accession>G0QZS9</accession>
<evidence type="ECO:0000313" key="1">
    <source>
        <dbReference type="EMBL" id="EGR29267.1"/>
    </source>
</evidence>
<keyword evidence="2" id="KW-1185">Reference proteome</keyword>
<organism evidence="1 2">
    <name type="scientific">Ichthyophthirius multifiliis</name>
    <name type="common">White spot disease agent</name>
    <name type="synonym">Ich</name>
    <dbReference type="NCBI Taxonomy" id="5932"/>
    <lineage>
        <taxon>Eukaryota</taxon>
        <taxon>Sar</taxon>
        <taxon>Alveolata</taxon>
        <taxon>Ciliophora</taxon>
        <taxon>Intramacronucleata</taxon>
        <taxon>Oligohymenophorea</taxon>
        <taxon>Hymenostomatida</taxon>
        <taxon>Ophryoglenina</taxon>
        <taxon>Ichthyophthirius</taxon>
    </lineage>
</organism>
<evidence type="ECO:0000313" key="2">
    <source>
        <dbReference type="Proteomes" id="UP000008983"/>
    </source>
</evidence>
<dbReference type="EMBL" id="GL984168">
    <property type="protein sequence ID" value="EGR29267.1"/>
    <property type="molecule type" value="Genomic_DNA"/>
</dbReference>
<dbReference type="OrthoDB" id="286986at2759"/>
<dbReference type="Proteomes" id="UP000008983">
    <property type="component" value="Unassembled WGS sequence"/>
</dbReference>
<dbReference type="OMA" id="CEMNINF"/>
<proteinExistence type="predicted"/>